<name>A0A0J9U983_FUSO4</name>
<dbReference type="Proteomes" id="UP000009097">
    <property type="component" value="Unassembled WGS sequence"/>
</dbReference>
<dbReference type="AlphaFoldDB" id="A0A0J9U983"/>
<reference evidence="1" key="1">
    <citation type="submission" date="2007-04" db="EMBL/GenBank/DDBJ databases">
        <authorList>
            <consortium name="The Broad Institute Genome Sequencing Platform"/>
            <person name="Birren B."/>
            <person name="Lander E."/>
            <person name="Galagan J."/>
            <person name="Nusbaum C."/>
            <person name="Devon K."/>
            <person name="Ma L.-J."/>
            <person name="Jaffe D."/>
            <person name="Butler J."/>
            <person name="Alvarez P."/>
            <person name="Gnerre S."/>
            <person name="Grabherr M."/>
            <person name="Kleber M."/>
            <person name="Mauceli E."/>
            <person name="Brockman W."/>
            <person name="MacCallum I.A."/>
            <person name="Young S."/>
            <person name="LaButti K."/>
            <person name="DeCaprio D."/>
            <person name="Crawford M."/>
            <person name="Koehrsen M."/>
            <person name="Engels R."/>
            <person name="Montgomery P."/>
            <person name="Pearson M."/>
            <person name="Howarth C."/>
            <person name="Larson L."/>
            <person name="White J."/>
            <person name="O'Leary S."/>
            <person name="Kodira C."/>
            <person name="Zeng Q."/>
            <person name="Yandava C."/>
            <person name="Alvarado L."/>
            <person name="Kistler C."/>
            <person name="Shim W.-B."/>
            <person name="Kang S."/>
            <person name="Woloshuk C."/>
        </authorList>
    </citation>
    <scope>NUCLEOTIDE SEQUENCE</scope>
    <source>
        <strain evidence="1">4287</strain>
    </source>
</reference>
<dbReference type="GeneID" id="28958744"/>
<evidence type="ECO:0000313" key="2">
    <source>
        <dbReference type="Proteomes" id="UP000009097"/>
    </source>
</evidence>
<organism evidence="1 2">
    <name type="scientific">Fusarium oxysporum f. sp. lycopersici (strain 4287 / CBS 123668 / FGSC 9935 / NRRL 34936)</name>
    <name type="common">Fusarium vascular wilt of tomato</name>
    <dbReference type="NCBI Taxonomy" id="426428"/>
    <lineage>
        <taxon>Eukaryota</taxon>
        <taxon>Fungi</taxon>
        <taxon>Dikarya</taxon>
        <taxon>Ascomycota</taxon>
        <taxon>Pezizomycotina</taxon>
        <taxon>Sordariomycetes</taxon>
        <taxon>Hypocreomycetidae</taxon>
        <taxon>Hypocreales</taxon>
        <taxon>Nectriaceae</taxon>
        <taxon>Fusarium</taxon>
        <taxon>Fusarium oxysporum species complex</taxon>
    </lineage>
</organism>
<dbReference type="KEGG" id="fox:FOXG_18038"/>
<dbReference type="RefSeq" id="XP_018233839.1">
    <property type="nucleotide sequence ID" value="XM_018398078.1"/>
</dbReference>
<protein>
    <submittedName>
        <fullName evidence="1">Uncharacterized protein</fullName>
    </submittedName>
</protein>
<reference evidence="1" key="2">
    <citation type="journal article" date="2010" name="Nature">
        <title>Comparative genomics reveals mobile pathogenicity chromosomes in Fusarium.</title>
        <authorList>
            <person name="Ma L.J."/>
            <person name="van der Does H.C."/>
            <person name="Borkovich K.A."/>
            <person name="Coleman J.J."/>
            <person name="Daboussi M.J."/>
            <person name="Di Pietro A."/>
            <person name="Dufresne M."/>
            <person name="Freitag M."/>
            <person name="Grabherr M."/>
            <person name="Henrissat B."/>
            <person name="Houterman P.M."/>
            <person name="Kang S."/>
            <person name="Shim W.B."/>
            <person name="Woloshuk C."/>
            <person name="Xie X."/>
            <person name="Xu J.R."/>
            <person name="Antoniw J."/>
            <person name="Baker S.E."/>
            <person name="Bluhm B.H."/>
            <person name="Breakspear A."/>
            <person name="Brown D.W."/>
            <person name="Butchko R.A."/>
            <person name="Chapman S."/>
            <person name="Coulson R."/>
            <person name="Coutinho P.M."/>
            <person name="Danchin E.G."/>
            <person name="Diener A."/>
            <person name="Gale L.R."/>
            <person name="Gardiner D.M."/>
            <person name="Goff S."/>
            <person name="Hammond-Kosack K.E."/>
            <person name="Hilburn K."/>
            <person name="Hua-Van A."/>
            <person name="Jonkers W."/>
            <person name="Kazan K."/>
            <person name="Kodira C.D."/>
            <person name="Koehrsen M."/>
            <person name="Kumar L."/>
            <person name="Lee Y.H."/>
            <person name="Li L."/>
            <person name="Manners J.M."/>
            <person name="Miranda-Saavedra D."/>
            <person name="Mukherjee M."/>
            <person name="Park G."/>
            <person name="Park J."/>
            <person name="Park S.Y."/>
            <person name="Proctor R.H."/>
            <person name="Regev A."/>
            <person name="Ruiz-Roldan M.C."/>
            <person name="Sain D."/>
            <person name="Sakthikumar S."/>
            <person name="Sykes S."/>
            <person name="Schwartz D.C."/>
            <person name="Turgeon B.G."/>
            <person name="Wapinski I."/>
            <person name="Yoder O."/>
            <person name="Young S."/>
            <person name="Zeng Q."/>
            <person name="Zhou S."/>
            <person name="Galagan J."/>
            <person name="Cuomo C.A."/>
            <person name="Kistler H.C."/>
            <person name="Rep M."/>
        </authorList>
    </citation>
    <scope>NUCLEOTIDE SEQUENCE [LARGE SCALE GENOMIC DNA]</scope>
    <source>
        <strain evidence="1">4287</strain>
    </source>
</reference>
<sequence length="76" mass="8572">MSAARTPNVLTILEAVAPDAASWANTLSIDEGGWKTRQMPAYQDGVEYLTSDLDQHHHDSTKFYERSDKKSLEFTK</sequence>
<dbReference type="EMBL" id="DS231696">
    <property type="protein sequence ID" value="KNA95793.1"/>
    <property type="molecule type" value="Genomic_DNA"/>
</dbReference>
<proteinExistence type="predicted"/>
<dbReference type="VEuPathDB" id="FungiDB:FOXG_18038"/>
<gene>
    <name evidence="1" type="ORF">FOXG_18038</name>
</gene>
<evidence type="ECO:0000313" key="1">
    <source>
        <dbReference type="EMBL" id="KNA95793.1"/>
    </source>
</evidence>
<accession>A0A0J9U983</accession>